<organism evidence="1">
    <name type="scientific">Tanacetum cinerariifolium</name>
    <name type="common">Dalmatian daisy</name>
    <name type="synonym">Chrysanthemum cinerariifolium</name>
    <dbReference type="NCBI Taxonomy" id="118510"/>
    <lineage>
        <taxon>Eukaryota</taxon>
        <taxon>Viridiplantae</taxon>
        <taxon>Streptophyta</taxon>
        <taxon>Embryophyta</taxon>
        <taxon>Tracheophyta</taxon>
        <taxon>Spermatophyta</taxon>
        <taxon>Magnoliopsida</taxon>
        <taxon>eudicotyledons</taxon>
        <taxon>Gunneridae</taxon>
        <taxon>Pentapetalae</taxon>
        <taxon>asterids</taxon>
        <taxon>campanulids</taxon>
        <taxon>Asterales</taxon>
        <taxon>Asteraceae</taxon>
        <taxon>Asteroideae</taxon>
        <taxon>Anthemideae</taxon>
        <taxon>Anthemidinae</taxon>
        <taxon>Tanacetum</taxon>
    </lineage>
</organism>
<name>A0A6L2NWK8_TANCI</name>
<accession>A0A6L2NWK8</accession>
<gene>
    <name evidence="1" type="ORF">Tci_061003</name>
</gene>
<evidence type="ECO:0000313" key="1">
    <source>
        <dbReference type="EMBL" id="GEU89025.1"/>
    </source>
</evidence>
<dbReference type="EMBL" id="BKCJ010009872">
    <property type="protein sequence ID" value="GEU89025.1"/>
    <property type="molecule type" value="Genomic_DNA"/>
</dbReference>
<comment type="caution">
    <text evidence="1">The sequence shown here is derived from an EMBL/GenBank/DDBJ whole genome shotgun (WGS) entry which is preliminary data.</text>
</comment>
<protein>
    <submittedName>
        <fullName evidence="1">Gypsy/Ty3 retroelement polyprotein</fullName>
    </submittedName>
</protein>
<proteinExistence type="predicted"/>
<reference evidence="1" key="1">
    <citation type="journal article" date="2019" name="Sci. Rep.">
        <title>Draft genome of Tanacetum cinerariifolium, the natural source of mosquito coil.</title>
        <authorList>
            <person name="Yamashiro T."/>
            <person name="Shiraishi A."/>
            <person name="Satake H."/>
            <person name="Nakayama K."/>
        </authorList>
    </citation>
    <scope>NUCLEOTIDE SEQUENCE</scope>
</reference>
<dbReference type="AlphaFoldDB" id="A0A6L2NWK8"/>
<sequence>MTKIDFAKFHGDDVKGLVYICKQFFKIDGVSKEMKVELASMHVYDKALVWHQQFIKKYGDNVPWDMYKKSTEKETIDIERIEGERAKNQCFYYDQKYVSGHKYSGQFHCLEVVLDEEIKVFVDDLPNIVDEQLGNKEQIKENVLNIE</sequence>